<comment type="caution">
    <text evidence="2">The sequence shown here is derived from an EMBL/GenBank/DDBJ whole genome shotgun (WGS) entry which is preliminary data.</text>
</comment>
<name>A0A935Q0B2_9PROT</name>
<feature type="signal peptide" evidence="1">
    <location>
        <begin position="1"/>
        <end position="23"/>
    </location>
</feature>
<sequence>MTLPVPRCVAAAAILCLAASAWAGESAGPLRGEYRFHGKTLIDPPPGEAHGSHLGLVLEGGAARDLYRRLKGRGERDICLDDGSRSKTQGPLRCIELAGKRGWRCEFAIQLDTLTLVPDGAC</sequence>
<evidence type="ECO:0008006" key="4">
    <source>
        <dbReference type="Google" id="ProtNLM"/>
    </source>
</evidence>
<dbReference type="EMBL" id="JADJMH010000009">
    <property type="protein sequence ID" value="MBK7675371.1"/>
    <property type="molecule type" value="Genomic_DNA"/>
</dbReference>
<feature type="chain" id="PRO_5037575832" description="Secreted protein" evidence="1">
    <location>
        <begin position="24"/>
        <end position="122"/>
    </location>
</feature>
<evidence type="ECO:0000256" key="1">
    <source>
        <dbReference type="SAM" id="SignalP"/>
    </source>
</evidence>
<organism evidence="2 3">
    <name type="scientific">Candidatus Accumulibacter proximus</name>
    <dbReference type="NCBI Taxonomy" id="2954385"/>
    <lineage>
        <taxon>Bacteria</taxon>
        <taxon>Pseudomonadati</taxon>
        <taxon>Pseudomonadota</taxon>
        <taxon>Betaproteobacteria</taxon>
        <taxon>Candidatus Accumulibacter</taxon>
    </lineage>
</organism>
<protein>
    <recommendedName>
        <fullName evidence="4">Secreted protein</fullName>
    </recommendedName>
</protein>
<evidence type="ECO:0000313" key="2">
    <source>
        <dbReference type="EMBL" id="MBK7675371.1"/>
    </source>
</evidence>
<dbReference type="AlphaFoldDB" id="A0A935Q0B2"/>
<reference evidence="2 3" key="1">
    <citation type="submission" date="2020-10" db="EMBL/GenBank/DDBJ databases">
        <title>Connecting structure to function with the recovery of over 1000 high-quality activated sludge metagenome-assembled genomes encoding full-length rRNA genes using long-read sequencing.</title>
        <authorList>
            <person name="Singleton C.M."/>
            <person name="Petriglieri F."/>
            <person name="Kristensen J.M."/>
            <person name="Kirkegaard R.H."/>
            <person name="Michaelsen T.Y."/>
            <person name="Andersen M.H."/>
            <person name="Karst S.M."/>
            <person name="Dueholm M.S."/>
            <person name="Nielsen P.H."/>
            <person name="Albertsen M."/>
        </authorList>
    </citation>
    <scope>NUCLEOTIDE SEQUENCE [LARGE SCALE GENOMIC DNA]</scope>
    <source>
        <strain evidence="2">EsbW_18-Q3-R4-48_BATAC.285</strain>
    </source>
</reference>
<proteinExistence type="predicted"/>
<keyword evidence="1" id="KW-0732">Signal</keyword>
<dbReference type="Proteomes" id="UP000697998">
    <property type="component" value="Unassembled WGS sequence"/>
</dbReference>
<evidence type="ECO:0000313" key="3">
    <source>
        <dbReference type="Proteomes" id="UP000697998"/>
    </source>
</evidence>
<gene>
    <name evidence="2" type="ORF">IPJ27_11775</name>
</gene>
<accession>A0A935Q0B2</accession>